<proteinExistence type="predicted"/>
<evidence type="ECO:0000313" key="3">
    <source>
        <dbReference type="Proteomes" id="UP000007797"/>
    </source>
</evidence>
<evidence type="ECO:0000313" key="2">
    <source>
        <dbReference type="EMBL" id="EGG18037.1"/>
    </source>
</evidence>
<dbReference type="KEGG" id="dfa:DFA_06704"/>
<dbReference type="RefSeq" id="XP_004356930.1">
    <property type="nucleotide sequence ID" value="XM_004356876.1"/>
</dbReference>
<evidence type="ECO:0000256" key="1">
    <source>
        <dbReference type="SAM" id="SignalP"/>
    </source>
</evidence>
<reference evidence="3" key="1">
    <citation type="journal article" date="2011" name="Genome Res.">
        <title>Phylogeny-wide analysis of social amoeba genomes highlights ancient origins for complex intercellular communication.</title>
        <authorList>
            <person name="Heidel A.J."/>
            <person name="Lawal H.M."/>
            <person name="Felder M."/>
            <person name="Schilde C."/>
            <person name="Helps N.R."/>
            <person name="Tunggal B."/>
            <person name="Rivero F."/>
            <person name="John U."/>
            <person name="Schleicher M."/>
            <person name="Eichinger L."/>
            <person name="Platzer M."/>
            <person name="Noegel A.A."/>
            <person name="Schaap P."/>
            <person name="Gloeckner G."/>
        </authorList>
    </citation>
    <scope>NUCLEOTIDE SEQUENCE [LARGE SCALE GENOMIC DNA]</scope>
    <source>
        <strain evidence="3">SH3</strain>
    </source>
</reference>
<dbReference type="Proteomes" id="UP000007797">
    <property type="component" value="Unassembled WGS sequence"/>
</dbReference>
<dbReference type="AlphaFoldDB" id="F4Q217"/>
<keyword evidence="3" id="KW-1185">Reference proteome</keyword>
<protein>
    <submittedName>
        <fullName evidence="2">Uncharacterized protein</fullName>
    </submittedName>
</protein>
<sequence>MKYIFILISSLLLLATEVCLGQNVVNFRWSVDCSQHCDFQDPDNWVGGDAPGTGDIATIDLTEYKYNSALIQLSSDIINIEYINITGAPENCHFIFQINNNAQVIANHFLATGNVAVIMDSYANVIVQSTFMIDDSRLLVNTNAVLNMTTFTSSLTCSTIIGQGSILSVIDSASIGGTLESIDTSHINFQGKIVFADSANVTVSGSIKFGDDQVIFLNGSTSIFSQGLESSGQLLLDYSYVTVYGSFIANHVNLTGDSTLDIVRSSYSRSVQTQIASIVSEDLSVFSVENHDLATIQQFDLKGYALFINTTLSLVDGVANTIVFEEPVNDITITNCLIYSTITHNTTSQFNLVLQGTTELYHVNATNCHMTVNDLIYFIGSNIGLYGQSSSIEILNGSTLVISNSYLTVPIISADGASINIADQTNIIGNVQISSSNLTFGEFKVEGDMLIGAQSNVNVDVETFSTQTWNTPVQIYGSLKFAGNHLTVLPTTTRIVPPISYYILEATNTLSIDTSICTYSNGNGNSTFSLQGTY</sequence>
<feature type="chain" id="PRO_5003319840" evidence="1">
    <location>
        <begin position="22"/>
        <end position="534"/>
    </location>
</feature>
<accession>F4Q217</accession>
<feature type="signal peptide" evidence="1">
    <location>
        <begin position="1"/>
        <end position="21"/>
    </location>
</feature>
<gene>
    <name evidence="2" type="ORF">DFA_06704</name>
</gene>
<name>F4Q217_CACFS</name>
<dbReference type="GeneID" id="14870194"/>
<keyword evidence="1" id="KW-0732">Signal</keyword>
<dbReference type="EMBL" id="GL883020">
    <property type="protein sequence ID" value="EGG18037.1"/>
    <property type="molecule type" value="Genomic_DNA"/>
</dbReference>
<organism evidence="2 3">
    <name type="scientific">Cavenderia fasciculata</name>
    <name type="common">Slime mold</name>
    <name type="synonym">Dictyostelium fasciculatum</name>
    <dbReference type="NCBI Taxonomy" id="261658"/>
    <lineage>
        <taxon>Eukaryota</taxon>
        <taxon>Amoebozoa</taxon>
        <taxon>Evosea</taxon>
        <taxon>Eumycetozoa</taxon>
        <taxon>Dictyostelia</taxon>
        <taxon>Acytosteliales</taxon>
        <taxon>Cavenderiaceae</taxon>
        <taxon>Cavenderia</taxon>
    </lineage>
</organism>